<keyword evidence="2" id="KW-1185">Reference proteome</keyword>
<feature type="non-terminal residue" evidence="1">
    <location>
        <position position="461"/>
    </location>
</feature>
<sequence>MNDDLVRNRVNQVSELRSDVTEKLNQTIKEIELVRMSSQQIEYAQAKLNAIKSTFKQSSDLFQRSVFSQNEAELVTNIFETCGHLIKKRLSETNQVIDKLQELTDETNSTNPGLYLLQNFNFDDENDTFPSEIADIENNQLVDSINSEQNNISLTYFNIPLWYEQTKVNDEVINFLEHIKNQREQLLFSYELSQRLAIWLSVIHPRMTKLKVKFQHLSVKSANLSGNNDLCSHLHDVTLYRLELFSQLPMFQCILNDVNEFKDVIFHLSEDYTSDNKIDRIEQTFFACFNKCEHGTSLNRSIIHYTEQKIMTIINDFNNILTESSVYLISTVLNELSNLLDEFSCLDERFVKDCMIDEEELPVHCTENNLSLVKNVYLNNWTKVKILEMWHNELKSIQTLLKTISNDRCFDTVTANNNTTTTTTTDKIKIEIDVKQLRLKIEQQFYHLTKKKTELINKINQ</sequence>
<protein>
    <submittedName>
        <fullName evidence="1">Uncharacterized protein</fullName>
    </submittedName>
</protein>
<gene>
    <name evidence="1" type="ORF">DC041_0001148</name>
</gene>
<evidence type="ECO:0000313" key="2">
    <source>
        <dbReference type="Proteomes" id="UP000290809"/>
    </source>
</evidence>
<accession>A0A430QBM1</accession>
<dbReference type="EMBL" id="QMKO01002036">
    <property type="protein sequence ID" value="RTG85101.1"/>
    <property type="molecule type" value="Genomic_DNA"/>
</dbReference>
<organism evidence="1 2">
    <name type="scientific">Schistosoma bovis</name>
    <name type="common">Blood fluke</name>
    <dbReference type="NCBI Taxonomy" id="6184"/>
    <lineage>
        <taxon>Eukaryota</taxon>
        <taxon>Metazoa</taxon>
        <taxon>Spiralia</taxon>
        <taxon>Lophotrochozoa</taxon>
        <taxon>Platyhelminthes</taxon>
        <taxon>Trematoda</taxon>
        <taxon>Digenea</taxon>
        <taxon>Strigeidida</taxon>
        <taxon>Schistosomatoidea</taxon>
        <taxon>Schistosomatidae</taxon>
        <taxon>Schistosoma</taxon>
    </lineage>
</organism>
<dbReference type="STRING" id="6184.A0A430QBM1"/>
<dbReference type="Proteomes" id="UP000290809">
    <property type="component" value="Unassembled WGS sequence"/>
</dbReference>
<reference evidence="1 2" key="1">
    <citation type="journal article" date="2019" name="PLoS Pathog.">
        <title>Genome sequence of the bovine parasite Schistosoma bovis Tanzania.</title>
        <authorList>
            <person name="Oey H."/>
            <person name="Zakrzewski M."/>
            <person name="Gobert G."/>
            <person name="Gravermann K."/>
            <person name="Stoye J."/>
            <person name="Jones M."/>
            <person name="Mcmanus D."/>
            <person name="Krause L."/>
        </authorList>
    </citation>
    <scope>NUCLEOTIDE SEQUENCE [LARGE SCALE GENOMIC DNA]</scope>
    <source>
        <strain evidence="1 2">TAN1997</strain>
    </source>
</reference>
<comment type="caution">
    <text evidence="1">The sequence shown here is derived from an EMBL/GenBank/DDBJ whole genome shotgun (WGS) entry which is preliminary data.</text>
</comment>
<name>A0A430QBM1_SCHBO</name>
<dbReference type="AlphaFoldDB" id="A0A430QBM1"/>
<proteinExistence type="predicted"/>
<evidence type="ECO:0000313" key="1">
    <source>
        <dbReference type="EMBL" id="RTG85101.1"/>
    </source>
</evidence>